<dbReference type="AlphaFoldDB" id="A0A365KBP0"/>
<dbReference type="SMART" id="SM00491">
    <property type="entry name" value="HELICc2"/>
    <property type="match status" value="1"/>
</dbReference>
<feature type="domain" description="Helicase ATP-binding" evidence="8">
    <location>
        <begin position="242"/>
        <end position="535"/>
    </location>
</feature>
<dbReference type="InterPro" id="IPR027417">
    <property type="entry name" value="P-loop_NTPase"/>
</dbReference>
<evidence type="ECO:0000259" key="8">
    <source>
        <dbReference type="PROSITE" id="PS51193"/>
    </source>
</evidence>
<dbReference type="InterPro" id="IPR014013">
    <property type="entry name" value="Helic_SF1/SF2_ATP-bd_DinG/Rad3"/>
</dbReference>
<accession>A0A365KBP0</accession>
<keyword evidence="5 6" id="KW-0067">ATP-binding</keyword>
<name>A0A365KBP0_9BACL</name>
<dbReference type="GO" id="GO:0003887">
    <property type="term" value="F:DNA-directed DNA polymerase activity"/>
    <property type="evidence" value="ECO:0007669"/>
    <property type="project" value="InterPro"/>
</dbReference>
<dbReference type="InterPro" id="IPR036397">
    <property type="entry name" value="RNaseH_sf"/>
</dbReference>
<feature type="binding site" evidence="6">
    <location>
        <begin position="277"/>
        <end position="284"/>
    </location>
    <ligand>
        <name>ATP</name>
        <dbReference type="ChEBI" id="CHEBI:30616"/>
    </ligand>
</feature>
<dbReference type="GO" id="GO:0003678">
    <property type="term" value="F:DNA helicase activity"/>
    <property type="evidence" value="ECO:0007669"/>
    <property type="project" value="TreeGrafter"/>
</dbReference>
<evidence type="ECO:0000256" key="2">
    <source>
        <dbReference type="ARBA" id="ARBA00022741"/>
    </source>
</evidence>
<evidence type="ECO:0000256" key="5">
    <source>
        <dbReference type="ARBA" id="ARBA00022840"/>
    </source>
</evidence>
<dbReference type="EC" id="3.1.-.-" evidence="6 7"/>
<dbReference type="PANTHER" id="PTHR11472:SF34">
    <property type="entry name" value="REGULATOR OF TELOMERE ELONGATION HELICASE 1"/>
    <property type="match status" value="1"/>
</dbReference>
<dbReference type="Gene3D" id="3.30.420.10">
    <property type="entry name" value="Ribonuclease H-like superfamily/Ribonuclease H"/>
    <property type="match status" value="1"/>
</dbReference>
<dbReference type="SUPFAM" id="SSF53098">
    <property type="entry name" value="Ribonuclease H-like"/>
    <property type="match status" value="1"/>
</dbReference>
<dbReference type="OrthoDB" id="9803913at2"/>
<dbReference type="GO" id="GO:0016818">
    <property type="term" value="F:hydrolase activity, acting on acid anhydrides, in phosphorus-containing anhydrides"/>
    <property type="evidence" value="ECO:0007669"/>
    <property type="project" value="InterPro"/>
</dbReference>
<evidence type="ECO:0000313" key="11">
    <source>
        <dbReference type="Proteomes" id="UP000251869"/>
    </source>
</evidence>
<dbReference type="SMART" id="SM00479">
    <property type="entry name" value="EXOIII"/>
    <property type="match status" value="1"/>
</dbReference>
<evidence type="ECO:0000256" key="3">
    <source>
        <dbReference type="ARBA" id="ARBA00022801"/>
    </source>
</evidence>
<evidence type="ECO:0000256" key="6">
    <source>
        <dbReference type="HAMAP-Rule" id="MF_02206"/>
    </source>
</evidence>
<evidence type="ECO:0000256" key="4">
    <source>
        <dbReference type="ARBA" id="ARBA00022839"/>
    </source>
</evidence>
<keyword evidence="2 6" id="KW-0547">Nucleotide-binding</keyword>
<dbReference type="EMBL" id="QLZQ01000001">
    <property type="protein sequence ID" value="RAZ70199.1"/>
    <property type="molecule type" value="Genomic_DNA"/>
</dbReference>
<comment type="function">
    <text evidence="6 7">3'-5' exonuclease.</text>
</comment>
<dbReference type="NCBIfam" id="NF005981">
    <property type="entry name" value="PRK08074.1"/>
    <property type="match status" value="1"/>
</dbReference>
<evidence type="ECO:0000256" key="1">
    <source>
        <dbReference type="ARBA" id="ARBA00022722"/>
    </source>
</evidence>
<dbReference type="InterPro" id="IPR012337">
    <property type="entry name" value="RNaseH-like_sf"/>
</dbReference>
<keyword evidence="4 6" id="KW-0269">Exonuclease</keyword>
<dbReference type="Pfam" id="PF00929">
    <property type="entry name" value="RNase_T"/>
    <property type="match status" value="1"/>
</dbReference>
<dbReference type="NCBIfam" id="TIGR00573">
    <property type="entry name" value="dnaq"/>
    <property type="match status" value="1"/>
</dbReference>
<proteinExistence type="inferred from homology"/>
<dbReference type="InterPro" id="IPR011545">
    <property type="entry name" value="DEAD/DEAH_box_helicase_dom"/>
</dbReference>
<dbReference type="HAMAP" id="MF_02206">
    <property type="entry name" value="DinG_exonucl"/>
    <property type="match status" value="1"/>
</dbReference>
<dbReference type="InterPro" id="IPR006555">
    <property type="entry name" value="ATP-dep_Helicase_C"/>
</dbReference>
<reference evidence="10 11" key="1">
    <citation type="submission" date="2018-06" db="EMBL/GenBank/DDBJ databases">
        <title>The draft genome sequences of strains SCU63 and S1.</title>
        <authorList>
            <person name="Gan L."/>
        </authorList>
    </citation>
    <scope>NUCLEOTIDE SEQUENCE [LARGE SCALE GENOMIC DNA]</scope>
    <source>
        <strain evidence="10 11">S1</strain>
    </source>
</reference>
<dbReference type="SUPFAM" id="SSF52540">
    <property type="entry name" value="P-loop containing nucleoside triphosphate hydrolases"/>
    <property type="match status" value="1"/>
</dbReference>
<dbReference type="Proteomes" id="UP000251869">
    <property type="component" value="Unassembled WGS sequence"/>
</dbReference>
<dbReference type="GO" id="GO:0008408">
    <property type="term" value="F:3'-5' exonuclease activity"/>
    <property type="evidence" value="ECO:0007669"/>
    <property type="project" value="UniProtKB-UniRule"/>
</dbReference>
<dbReference type="Pfam" id="PF00270">
    <property type="entry name" value="DEAD"/>
    <property type="match status" value="1"/>
</dbReference>
<keyword evidence="3 6" id="KW-0378">Hydrolase</keyword>
<dbReference type="PROSITE" id="PS51193">
    <property type="entry name" value="HELICASE_ATP_BIND_2"/>
    <property type="match status" value="1"/>
</dbReference>
<dbReference type="PANTHER" id="PTHR11472">
    <property type="entry name" value="DNA REPAIR DEAD HELICASE RAD3/XP-D SUBFAMILY MEMBER"/>
    <property type="match status" value="1"/>
</dbReference>
<dbReference type="GO" id="GO:0005524">
    <property type="term" value="F:ATP binding"/>
    <property type="evidence" value="ECO:0007669"/>
    <property type="project" value="UniProtKB-UniRule"/>
</dbReference>
<dbReference type="InterPro" id="IPR006054">
    <property type="entry name" value="DnaQ"/>
</dbReference>
<dbReference type="InterPro" id="IPR006310">
    <property type="entry name" value="DinG"/>
</dbReference>
<keyword evidence="11" id="KW-1185">Reference proteome</keyword>
<dbReference type="InterPro" id="IPR001650">
    <property type="entry name" value="Helicase_C-like"/>
</dbReference>
<keyword evidence="1 6" id="KW-0540">Nuclease</keyword>
<dbReference type="CDD" id="cd06127">
    <property type="entry name" value="DEDDh"/>
    <property type="match status" value="1"/>
</dbReference>
<dbReference type="FunFam" id="3.30.420.10:FF:000045">
    <property type="entry name" value="3'-5' exonuclease DinG"/>
    <property type="match status" value="1"/>
</dbReference>
<comment type="caution">
    <text evidence="10">The sequence shown here is derived from an EMBL/GenBank/DDBJ whole genome shotgun (WGS) entry which is preliminary data.</text>
</comment>
<comment type="similarity">
    <text evidence="6 7">Belongs to the helicase family. DinG subfamily. Type 2 sub-subfamily.</text>
</comment>
<gene>
    <name evidence="6 7" type="primary">dinG</name>
    <name evidence="10" type="ORF">DP119_05910</name>
</gene>
<dbReference type="GO" id="GO:0003677">
    <property type="term" value="F:DNA binding"/>
    <property type="evidence" value="ECO:0007669"/>
    <property type="project" value="InterPro"/>
</dbReference>
<feature type="domain" description="Helicase C-terminal" evidence="9">
    <location>
        <begin position="732"/>
        <end position="907"/>
    </location>
</feature>
<dbReference type="NCBIfam" id="TIGR01407">
    <property type="entry name" value="dinG_rel"/>
    <property type="match status" value="1"/>
</dbReference>
<keyword evidence="10" id="KW-0347">Helicase</keyword>
<evidence type="ECO:0000313" key="10">
    <source>
        <dbReference type="EMBL" id="RAZ70199.1"/>
    </source>
</evidence>
<dbReference type="InterPro" id="IPR045028">
    <property type="entry name" value="DinG/Rad3-like"/>
</dbReference>
<evidence type="ECO:0000259" key="9">
    <source>
        <dbReference type="PROSITE" id="PS51194"/>
    </source>
</evidence>
<dbReference type="Pfam" id="PF13307">
    <property type="entry name" value="Helicase_C_2"/>
    <property type="match status" value="1"/>
</dbReference>
<dbReference type="GO" id="GO:0006260">
    <property type="term" value="P:DNA replication"/>
    <property type="evidence" value="ECO:0007669"/>
    <property type="project" value="InterPro"/>
</dbReference>
<dbReference type="Gene3D" id="3.40.50.300">
    <property type="entry name" value="P-loop containing nucleotide triphosphate hydrolases"/>
    <property type="match status" value="2"/>
</dbReference>
<protein>
    <recommendedName>
        <fullName evidence="6 7">3'-5' exonuclease DinG</fullName>
        <ecNumber evidence="6 7">3.1.-.-</ecNumber>
    </recommendedName>
</protein>
<evidence type="ECO:0000256" key="7">
    <source>
        <dbReference type="RuleBase" id="RU364106"/>
    </source>
</evidence>
<organism evidence="10 11">
    <name type="scientific">Planococcus maitriensis</name>
    <dbReference type="NCBI Taxonomy" id="221799"/>
    <lineage>
        <taxon>Bacteria</taxon>
        <taxon>Bacillati</taxon>
        <taxon>Bacillota</taxon>
        <taxon>Bacilli</taxon>
        <taxon>Bacillales</taxon>
        <taxon>Caryophanaceae</taxon>
        <taxon>Planococcus</taxon>
    </lineage>
</organism>
<dbReference type="PROSITE" id="PS51194">
    <property type="entry name" value="HELICASE_CTER"/>
    <property type="match status" value="1"/>
</dbReference>
<sequence length="921" mass="105731">MMNSQKYVVVDIETTGHSPAKGDRIIQLAMVAIEQGEIVDTYTKFINPQRKIPAFIQDLTNITERDVEGAEPFEAYAEEIYRQLEGAIFIAHNIHFDLPFLQAELSRAGMPKWQGLAMDTVELSRLVYPTAFSYKLQDIAAEQGIRLNNAHRADDDALATAELFLRAKHELAELPYDTLVLLHKRSFQLKSDLSRLLFEITQQKRNGQADRYGRFRGIPIVPKAERAQVSDDSPQQSAWRKGLEMVKPEYEQRPSQVAMMQAVERAIHERSELVIEASTGMGKTLGYLLPAAAYAKESGKQVVISTYTTHLQDQLVSKEVKLAEEFLGANIHVALIKGLSHYIDLGRFFELLHGEDESYDETFTIMQIMVWLASTRTGDLNELNVSSGGQLLVDKVRRSHLRKLTKLEKTVDFYEHALTEAEHAHVIVTNHAFLLNPHNQKRAILKNVEAYIWDEAHQVVQAAVAHKEKTFVYTQWRYVFGQLGSFDENQLFSKFYRVAESHGFARVPELLQMESLYLKYTSLFDEVTLYLAQAFQNKFHNSRTRKCASLLDELDFERESFMDFLRFLNSWIDIAQTILQKAERYTELTMNERLVLADFRYWTEELMLKSVEFSEIFLFPKEDEVSWIEGDLRSMPTSLSLYKRPYEVASLVDKFIGQARGEKAVIWLSGTMSVPSNERFIVNQLGIPNQVPIEKFEPADQFYSGAKVYIVEDMPDIQQVSQQEYIESVADAVTQTVLVTEGRCFVLFTSQDMLRKTVDLIQDSQLLDDYMLFAQGMSSGSRMKLLKSFQRFQKSVLFGTNSFWEGVDVPGDALRAVVVVRLPFTSPEEPVFKAKSRIISKEGFNPFMHYALPEAVLRLRQGFGRLIRSKKDKGLFIVLDRRIETKSYGEEFLHALPEVPVAKVSLEKMVTDIEHWYNRQG</sequence>
<feature type="short sequence motif" description="DEAH box" evidence="6">
    <location>
        <begin position="454"/>
        <end position="457"/>
    </location>
</feature>
<dbReference type="InterPro" id="IPR013520">
    <property type="entry name" value="Ribonucl_H"/>
</dbReference>